<dbReference type="Gene3D" id="3.90.226.10">
    <property type="entry name" value="2-enoyl-CoA Hydratase, Chain A, domain 1"/>
    <property type="match status" value="1"/>
</dbReference>
<evidence type="ECO:0000313" key="2">
    <source>
        <dbReference type="EMBL" id="CTQ44508.1"/>
    </source>
</evidence>
<feature type="chain" id="PRO_5005807782" evidence="1">
    <location>
        <begin position="26"/>
        <end position="515"/>
    </location>
</feature>
<dbReference type="RefSeq" id="WP_055657309.1">
    <property type="nucleotide sequence ID" value="NZ_CXST01000002.1"/>
</dbReference>
<keyword evidence="1" id="KW-0732">Signal</keyword>
<dbReference type="InterPro" id="IPR029045">
    <property type="entry name" value="ClpP/crotonase-like_dom_sf"/>
</dbReference>
<evidence type="ECO:0000313" key="3">
    <source>
        <dbReference type="Proteomes" id="UP000048926"/>
    </source>
</evidence>
<dbReference type="Proteomes" id="UP000048926">
    <property type="component" value="Unassembled WGS sequence"/>
</dbReference>
<sequence>MPFRFPARPFFFLATLLLCAQSASSAELTLVSFRYSDDAPVVHLRLEGEIRAEDGERVEEAFAQLARCSGAACNNDFGGPRAVVSLSSPGGSYSAGVKLADFFRNNTIATVVEVGDSCVSACAMAFLGGSSFWPTGGIGTFIDRTIEPGARVGFHSPYFTEETAVAAVRSGQLGQLLELTRLAIADIVKNLTRYSVSQHVLDRIISMGPEGFYEVDTPAALFAIRAQLPSFDPALLNIPFENQILNVCSRLAALHYEQPLGLLDASLLEDTNDGRTPEGDRIRLYDLADRPLNVAGCGVPHDKQSGTIDTMSLYRLVSDGEIFEPLLSFHNSKDGGWSSLGYRGGRATDAFIKLGPLNHVLMAPDEKLNDLPRAVWEEIEAAKGRVANPHLPSHNRPWPVETLAATQWSRSYLGEGLTIVEQTGPAKLFEELAEQAEGTSILYSQDKPDTLVRSGEDTETGTSYYWLALRSRNRAATIRVEAPVPAAGLTNAQKSLMSLVACSSDFEGVHLGCFK</sequence>
<gene>
    <name evidence="2" type="ORF">LAL4801_02952</name>
</gene>
<name>A0A0M6Y4A6_9HYPH</name>
<protein>
    <submittedName>
        <fullName evidence="2">Uncharacterized protein</fullName>
    </submittedName>
</protein>
<feature type="signal peptide" evidence="1">
    <location>
        <begin position="1"/>
        <end position="25"/>
    </location>
</feature>
<keyword evidence="3" id="KW-1185">Reference proteome</keyword>
<evidence type="ECO:0000256" key="1">
    <source>
        <dbReference type="SAM" id="SignalP"/>
    </source>
</evidence>
<dbReference type="SUPFAM" id="SSF52096">
    <property type="entry name" value="ClpP/crotonase"/>
    <property type="match status" value="1"/>
</dbReference>
<organism evidence="2 3">
    <name type="scientific">Roseibium aggregatum</name>
    <dbReference type="NCBI Taxonomy" id="187304"/>
    <lineage>
        <taxon>Bacteria</taxon>
        <taxon>Pseudomonadati</taxon>
        <taxon>Pseudomonadota</taxon>
        <taxon>Alphaproteobacteria</taxon>
        <taxon>Hyphomicrobiales</taxon>
        <taxon>Stappiaceae</taxon>
        <taxon>Roseibium</taxon>
    </lineage>
</organism>
<dbReference type="EMBL" id="CXST01000002">
    <property type="protein sequence ID" value="CTQ44508.1"/>
    <property type="molecule type" value="Genomic_DNA"/>
</dbReference>
<dbReference type="AlphaFoldDB" id="A0A0M6Y4A6"/>
<dbReference type="OrthoDB" id="5936191at2"/>
<reference evidence="3" key="1">
    <citation type="submission" date="2015-07" db="EMBL/GenBank/DDBJ databases">
        <authorList>
            <person name="Rodrigo-Torres Lidia"/>
            <person name="Arahal R.David."/>
        </authorList>
    </citation>
    <scope>NUCLEOTIDE SEQUENCE [LARGE SCALE GENOMIC DNA]</scope>
    <source>
        <strain evidence="3">CECT 4801</strain>
    </source>
</reference>
<proteinExistence type="predicted"/>
<accession>A0A0M6Y4A6</accession>